<accession>A0A397ISZ0</accession>
<sequence length="156" mass="18099">MVTGFRWFLGLLRSQRSIFSSLPSRKLCLIQSSQVTQRLKIYLYHYSSPSMLKKLYLNWPIQGRINELSEHLKYIIEFLGVVGRFLEAMIVSLVQLLLTIRKCIVTYTTKTDYVTSYKNANIIQYIAIISSRERNSTSMKSINVTSNASHQKIILK</sequence>
<organism evidence="1 2">
    <name type="scientific">Diversispora epigaea</name>
    <dbReference type="NCBI Taxonomy" id="1348612"/>
    <lineage>
        <taxon>Eukaryota</taxon>
        <taxon>Fungi</taxon>
        <taxon>Fungi incertae sedis</taxon>
        <taxon>Mucoromycota</taxon>
        <taxon>Glomeromycotina</taxon>
        <taxon>Glomeromycetes</taxon>
        <taxon>Diversisporales</taxon>
        <taxon>Diversisporaceae</taxon>
        <taxon>Diversispora</taxon>
    </lineage>
</organism>
<evidence type="ECO:0000313" key="1">
    <source>
        <dbReference type="EMBL" id="RHZ77418.1"/>
    </source>
</evidence>
<gene>
    <name evidence="1" type="ORF">Glove_180g89</name>
</gene>
<comment type="caution">
    <text evidence="1">The sequence shown here is derived from an EMBL/GenBank/DDBJ whole genome shotgun (WGS) entry which is preliminary data.</text>
</comment>
<keyword evidence="2" id="KW-1185">Reference proteome</keyword>
<proteinExistence type="predicted"/>
<dbReference type="AlphaFoldDB" id="A0A397ISZ0"/>
<reference evidence="1 2" key="1">
    <citation type="submission" date="2018-08" db="EMBL/GenBank/DDBJ databases">
        <title>Genome and evolution of the arbuscular mycorrhizal fungus Diversispora epigaea (formerly Glomus versiforme) and its bacterial endosymbionts.</title>
        <authorList>
            <person name="Sun X."/>
            <person name="Fei Z."/>
            <person name="Harrison M."/>
        </authorList>
    </citation>
    <scope>NUCLEOTIDE SEQUENCE [LARGE SCALE GENOMIC DNA]</scope>
    <source>
        <strain evidence="1 2">IT104</strain>
    </source>
</reference>
<name>A0A397ISZ0_9GLOM</name>
<dbReference type="EMBL" id="PQFF01000170">
    <property type="protein sequence ID" value="RHZ77418.1"/>
    <property type="molecule type" value="Genomic_DNA"/>
</dbReference>
<dbReference type="Proteomes" id="UP000266861">
    <property type="component" value="Unassembled WGS sequence"/>
</dbReference>
<evidence type="ECO:0000313" key="2">
    <source>
        <dbReference type="Proteomes" id="UP000266861"/>
    </source>
</evidence>
<protein>
    <submittedName>
        <fullName evidence="1">Uncharacterized protein</fullName>
    </submittedName>
</protein>